<dbReference type="SUPFAM" id="SSF47226">
    <property type="entry name" value="Histidine-containing phosphotransfer domain, HPT domain"/>
    <property type="match status" value="1"/>
</dbReference>
<dbReference type="PROSITE" id="PS50894">
    <property type="entry name" value="HPT"/>
    <property type="match status" value="1"/>
</dbReference>
<feature type="domain" description="HPt" evidence="3">
    <location>
        <begin position="18"/>
        <end position="110"/>
    </location>
</feature>
<dbReference type="Gene3D" id="1.20.120.160">
    <property type="entry name" value="HPT domain"/>
    <property type="match status" value="1"/>
</dbReference>
<dbReference type="InterPro" id="IPR008207">
    <property type="entry name" value="Sig_transdc_His_kin_Hpt_dom"/>
</dbReference>
<keyword evidence="2" id="KW-0175">Coiled coil</keyword>
<evidence type="ECO:0000259" key="3">
    <source>
        <dbReference type="PROSITE" id="PS50894"/>
    </source>
</evidence>
<sequence>MYQIVVPQTIFQFFGEDDVEMIKEMVQIIIDTNIQDLKKLDEFYNDENYDLIKRKCHKAKPSMSYIGAIQTRKLLESIEEDLENSQSTYELLKSDLEIIEKELKEFLNTL</sequence>
<name>A0ABV8EKA1_9BACT</name>
<proteinExistence type="predicted"/>
<feature type="modified residue" description="Phosphohistidine" evidence="1">
    <location>
        <position position="57"/>
    </location>
</feature>
<dbReference type="Proteomes" id="UP001595766">
    <property type="component" value="Unassembled WGS sequence"/>
</dbReference>
<accession>A0ABV8EKA1</accession>
<gene>
    <name evidence="4" type="ORF">ACFOUP_07670</name>
</gene>
<organism evidence="4 5">
    <name type="scientific">Belliella kenyensis</name>
    <dbReference type="NCBI Taxonomy" id="1472724"/>
    <lineage>
        <taxon>Bacteria</taxon>
        <taxon>Pseudomonadati</taxon>
        <taxon>Bacteroidota</taxon>
        <taxon>Cytophagia</taxon>
        <taxon>Cytophagales</taxon>
        <taxon>Cyclobacteriaceae</taxon>
        <taxon>Belliella</taxon>
    </lineage>
</organism>
<keyword evidence="5" id="KW-1185">Reference proteome</keyword>
<reference evidence="5" key="1">
    <citation type="journal article" date="2019" name="Int. J. Syst. Evol. Microbiol.">
        <title>The Global Catalogue of Microorganisms (GCM) 10K type strain sequencing project: providing services to taxonomists for standard genome sequencing and annotation.</title>
        <authorList>
            <consortium name="The Broad Institute Genomics Platform"/>
            <consortium name="The Broad Institute Genome Sequencing Center for Infectious Disease"/>
            <person name="Wu L."/>
            <person name="Ma J."/>
        </authorList>
    </citation>
    <scope>NUCLEOTIDE SEQUENCE [LARGE SCALE GENOMIC DNA]</scope>
    <source>
        <strain evidence="5">CECT 8551</strain>
    </source>
</reference>
<dbReference type="InterPro" id="IPR036641">
    <property type="entry name" value="HPT_dom_sf"/>
</dbReference>
<keyword evidence="1" id="KW-0597">Phosphoprotein</keyword>
<evidence type="ECO:0000256" key="2">
    <source>
        <dbReference type="SAM" id="Coils"/>
    </source>
</evidence>
<evidence type="ECO:0000313" key="4">
    <source>
        <dbReference type="EMBL" id="MFC3976251.1"/>
    </source>
</evidence>
<evidence type="ECO:0000313" key="5">
    <source>
        <dbReference type="Proteomes" id="UP001595766"/>
    </source>
</evidence>
<dbReference type="EMBL" id="JBHSAV010000023">
    <property type="protein sequence ID" value="MFC3976251.1"/>
    <property type="molecule type" value="Genomic_DNA"/>
</dbReference>
<comment type="caution">
    <text evidence="4">The sequence shown here is derived from an EMBL/GenBank/DDBJ whole genome shotgun (WGS) entry which is preliminary data.</text>
</comment>
<feature type="coiled-coil region" evidence="2">
    <location>
        <begin position="75"/>
        <end position="109"/>
    </location>
</feature>
<dbReference type="RefSeq" id="WP_241290871.1">
    <property type="nucleotide sequence ID" value="NZ_JAKZGR010000001.1"/>
</dbReference>
<protein>
    <submittedName>
        <fullName evidence="4">Hpt domain-containing protein</fullName>
    </submittedName>
</protein>
<evidence type="ECO:0000256" key="1">
    <source>
        <dbReference type="PROSITE-ProRule" id="PRU00110"/>
    </source>
</evidence>